<evidence type="ECO:0000313" key="2">
    <source>
        <dbReference type="EMBL" id="MQM23541.1"/>
    </source>
</evidence>
<dbReference type="InterPro" id="IPR029068">
    <property type="entry name" value="Glyas_Bleomycin-R_OHBP_Dase"/>
</dbReference>
<organism evidence="2 3">
    <name type="scientific">Colocasia esculenta</name>
    <name type="common">Wild taro</name>
    <name type="synonym">Arum esculentum</name>
    <dbReference type="NCBI Taxonomy" id="4460"/>
    <lineage>
        <taxon>Eukaryota</taxon>
        <taxon>Viridiplantae</taxon>
        <taxon>Streptophyta</taxon>
        <taxon>Embryophyta</taxon>
        <taxon>Tracheophyta</taxon>
        <taxon>Spermatophyta</taxon>
        <taxon>Magnoliopsida</taxon>
        <taxon>Liliopsida</taxon>
        <taxon>Araceae</taxon>
        <taxon>Aroideae</taxon>
        <taxon>Colocasieae</taxon>
        <taxon>Colocasia</taxon>
    </lineage>
</organism>
<protein>
    <recommendedName>
        <fullName evidence="1">Glyoxalase/fosfomycin resistance/dioxygenase domain-containing protein</fullName>
    </recommendedName>
</protein>
<dbReference type="Pfam" id="PF00903">
    <property type="entry name" value="Glyoxalase"/>
    <property type="match status" value="1"/>
</dbReference>
<name>A0A843XX12_COLES</name>
<comment type="caution">
    <text evidence="2">The sequence shown here is derived from an EMBL/GenBank/DDBJ whole genome shotgun (WGS) entry which is preliminary data.</text>
</comment>
<sequence length="167" mass="18543">MKNTSVGALSLNSLNHISLVCRSVEKSLEFYQDVLGLFPIRRPESLKFEGAWDIFKVFAHFFLLPRCGFFEVAAWCGGREETMGCISAWCCNGSQGGVLQVTGIDRVMNWAAGSNYWNETGTDRVMTTFSSGEGSGVKNWMHGVVMDAKVVWYVRTGQPGPTIGMRR</sequence>
<gene>
    <name evidence="2" type="ORF">Taro_056606</name>
</gene>
<dbReference type="PANTHER" id="PTHR46142">
    <property type="match status" value="1"/>
</dbReference>
<proteinExistence type="predicted"/>
<keyword evidence="3" id="KW-1185">Reference proteome</keyword>
<dbReference type="AlphaFoldDB" id="A0A843XX12"/>
<evidence type="ECO:0000313" key="3">
    <source>
        <dbReference type="Proteomes" id="UP000652761"/>
    </source>
</evidence>
<evidence type="ECO:0000259" key="1">
    <source>
        <dbReference type="Pfam" id="PF00903"/>
    </source>
</evidence>
<dbReference type="OrthoDB" id="16820at2759"/>
<feature type="domain" description="Glyoxalase/fosfomycin resistance/dioxygenase" evidence="1">
    <location>
        <begin position="14"/>
        <end position="44"/>
    </location>
</feature>
<dbReference type="SUPFAM" id="SSF54593">
    <property type="entry name" value="Glyoxalase/Bleomycin resistance protein/Dihydroxybiphenyl dioxygenase"/>
    <property type="match status" value="1"/>
</dbReference>
<dbReference type="Proteomes" id="UP000652761">
    <property type="component" value="Unassembled WGS sequence"/>
</dbReference>
<reference evidence="2" key="1">
    <citation type="submission" date="2017-07" db="EMBL/GenBank/DDBJ databases">
        <title>Taro Niue Genome Assembly and Annotation.</title>
        <authorList>
            <person name="Atibalentja N."/>
            <person name="Keating K."/>
            <person name="Fields C.J."/>
        </authorList>
    </citation>
    <scope>NUCLEOTIDE SEQUENCE</scope>
    <source>
        <strain evidence="2">Niue_2</strain>
        <tissue evidence="2">Leaf</tissue>
    </source>
</reference>
<dbReference type="PANTHER" id="PTHR46142:SF3">
    <property type="entry name" value="F18B13.24 PROTEIN"/>
    <property type="match status" value="1"/>
</dbReference>
<dbReference type="InterPro" id="IPR004360">
    <property type="entry name" value="Glyas_Fos-R_dOase_dom"/>
</dbReference>
<dbReference type="EMBL" id="NMUH01016758">
    <property type="protein sequence ID" value="MQM23541.1"/>
    <property type="molecule type" value="Genomic_DNA"/>
</dbReference>
<dbReference type="Gene3D" id="3.10.180.10">
    <property type="entry name" value="2,3-Dihydroxybiphenyl 1,2-Dioxygenase, domain 1"/>
    <property type="match status" value="1"/>
</dbReference>
<accession>A0A843XX12</accession>